<protein>
    <submittedName>
        <fullName evidence="2">Ovule protein</fullName>
    </submittedName>
</protein>
<sequence length="93" mass="10486">MEKELIVFLNMDFSRNPGFSKSCFQIMSSFLCEGLIFFSYFEMSKIPAFCCSSSSLLLLIILSKLGGKVILLLLSLIFSSRCGLNKPHFFPVL</sequence>
<feature type="transmembrane region" description="Helical" evidence="1">
    <location>
        <begin position="24"/>
        <end position="43"/>
    </location>
</feature>
<keyword evidence="1" id="KW-0472">Membrane</keyword>
<keyword evidence="1" id="KW-0812">Transmembrane</keyword>
<accession>A0A0R3QIG2</accession>
<keyword evidence="1" id="KW-1133">Transmembrane helix</keyword>
<feature type="transmembrane region" description="Helical" evidence="1">
    <location>
        <begin position="55"/>
        <end position="78"/>
    </location>
</feature>
<dbReference type="WBParaSite" id="BTMF_0000619901-mRNA-1">
    <property type="protein sequence ID" value="BTMF_0000619901-mRNA-1"/>
    <property type="gene ID" value="BTMF_0000619901"/>
</dbReference>
<reference evidence="2" key="1">
    <citation type="submission" date="2017-02" db="UniProtKB">
        <authorList>
            <consortium name="WormBaseParasite"/>
        </authorList>
    </citation>
    <scope>IDENTIFICATION</scope>
</reference>
<name>A0A0R3QIG2_9BILA</name>
<evidence type="ECO:0000256" key="1">
    <source>
        <dbReference type="SAM" id="Phobius"/>
    </source>
</evidence>
<dbReference type="AlphaFoldDB" id="A0A0R3QIG2"/>
<proteinExistence type="predicted"/>
<evidence type="ECO:0000313" key="2">
    <source>
        <dbReference type="WBParaSite" id="BTMF_0000619901-mRNA-1"/>
    </source>
</evidence>
<organism evidence="2">
    <name type="scientific">Brugia timori</name>
    <dbReference type="NCBI Taxonomy" id="42155"/>
    <lineage>
        <taxon>Eukaryota</taxon>
        <taxon>Metazoa</taxon>
        <taxon>Ecdysozoa</taxon>
        <taxon>Nematoda</taxon>
        <taxon>Chromadorea</taxon>
        <taxon>Rhabditida</taxon>
        <taxon>Spirurina</taxon>
        <taxon>Spiruromorpha</taxon>
        <taxon>Filarioidea</taxon>
        <taxon>Onchocercidae</taxon>
        <taxon>Brugia</taxon>
    </lineage>
</organism>